<dbReference type="HOGENOM" id="CLU_084850_0_0_1"/>
<dbReference type="InterPro" id="IPR012678">
    <property type="entry name" value="Ribosomal_uL23/eL15/eS24_sf"/>
</dbReference>
<keyword evidence="2" id="KW-0689">Ribosomal protein</keyword>
<dbReference type="EMBL" id="HG793130">
    <property type="protein sequence ID" value="CDK29230.1"/>
    <property type="molecule type" value="Genomic_DNA"/>
</dbReference>
<dbReference type="SUPFAM" id="SSF54189">
    <property type="entry name" value="Ribosomal proteins S24e, L23 and L15e"/>
    <property type="match status" value="1"/>
</dbReference>
<name>W6MXP1_9ASCO</name>
<evidence type="ECO:0000256" key="5">
    <source>
        <dbReference type="SAM" id="MobiDB-lite"/>
    </source>
</evidence>
<keyword evidence="3" id="KW-0687">Ribonucleoprotein</keyword>
<sequence>MSALKQQVRFMASLIRDKLPTPKPKSAVRADISKKIYLNSKEAIENEKPHFRVGGRNLFFPSARVVLLRNNARLTPYQAKFIVPKSFNKLDLRDYLFHIYGLRALNITTQIQPQTMTRALPLPYSTRRRSPLVKKMTIDMEQPFVWPEETAFFQRQEKMAKEMQQYADESNRLRSDAAKPSKAFEGVVSPNPTPTNFVPKRVQRQMKNKLAAALDGYKRKQLEELLVKNVQL</sequence>
<comment type="similarity">
    <text evidence="1">Belongs to the universal ribosomal protein uL23 family.</text>
</comment>
<evidence type="ECO:0000256" key="4">
    <source>
        <dbReference type="ARBA" id="ARBA00039977"/>
    </source>
</evidence>
<protein>
    <recommendedName>
        <fullName evidence="4">Large ribosomal subunit protein uL23m</fullName>
    </recommendedName>
</protein>
<dbReference type="GO" id="GO:0032543">
    <property type="term" value="P:mitochondrial translation"/>
    <property type="evidence" value="ECO:0007669"/>
    <property type="project" value="EnsemblFungi"/>
</dbReference>
<keyword evidence="7" id="KW-1185">Reference proteome</keyword>
<evidence type="ECO:0000313" key="6">
    <source>
        <dbReference type="EMBL" id="CDK29230.1"/>
    </source>
</evidence>
<accession>W6MXP1</accession>
<proteinExistence type="inferred from homology"/>
<dbReference type="GO" id="GO:0003735">
    <property type="term" value="F:structural constituent of ribosome"/>
    <property type="evidence" value="ECO:0007669"/>
    <property type="project" value="EnsemblFungi"/>
</dbReference>
<feature type="compositionally biased region" description="Basic and acidic residues" evidence="5">
    <location>
        <begin position="169"/>
        <end position="179"/>
    </location>
</feature>
<evidence type="ECO:0000256" key="1">
    <source>
        <dbReference type="ARBA" id="ARBA00006700"/>
    </source>
</evidence>
<dbReference type="InterPro" id="IPR012677">
    <property type="entry name" value="Nucleotide-bd_a/b_plait_sf"/>
</dbReference>
<gene>
    <name evidence="6" type="ORF">KUCA_T00005218001</name>
</gene>
<reference evidence="6" key="2">
    <citation type="submission" date="2014-02" db="EMBL/GenBank/DDBJ databases">
        <title>Complete DNA sequence of /Kuraishia capsulata/ illustrates novel genomic features among budding yeasts (/Saccharomycotina/).</title>
        <authorList>
            <person name="Morales L."/>
            <person name="Noel B."/>
            <person name="Porcel B."/>
            <person name="Marcet-Houben M."/>
            <person name="Hullo M-F."/>
            <person name="Sacerdot C."/>
            <person name="Tekaia F."/>
            <person name="Leh-Louis V."/>
            <person name="Despons L."/>
            <person name="Khanna V."/>
            <person name="Aury J-M."/>
            <person name="Barbe V."/>
            <person name="Couloux A."/>
            <person name="Labadie K."/>
            <person name="Pelletier E."/>
            <person name="Souciet J-L."/>
            <person name="Boekhout T."/>
            <person name="Gabaldon T."/>
            <person name="Wincker P."/>
            <person name="Dujon B."/>
        </authorList>
    </citation>
    <scope>NUCLEOTIDE SEQUENCE</scope>
    <source>
        <strain evidence="6">CBS 1993</strain>
    </source>
</reference>
<dbReference type="FunFam" id="3.30.70.330:FF:000614">
    <property type="entry name" value="Mrp20p"/>
    <property type="match status" value="1"/>
</dbReference>
<dbReference type="InterPro" id="IPR013025">
    <property type="entry name" value="Ribosomal_uL23-like"/>
</dbReference>
<reference evidence="6" key="1">
    <citation type="submission" date="2013-12" db="EMBL/GenBank/DDBJ databases">
        <authorList>
            <person name="Genoscope - CEA"/>
        </authorList>
    </citation>
    <scope>NUCLEOTIDE SEQUENCE</scope>
    <source>
        <strain evidence="6">CBS 1993</strain>
    </source>
</reference>
<dbReference type="AlphaFoldDB" id="W6MXP1"/>
<dbReference type="GO" id="GO:0005762">
    <property type="term" value="C:mitochondrial large ribosomal subunit"/>
    <property type="evidence" value="ECO:0007669"/>
    <property type="project" value="EnsemblFungi"/>
</dbReference>
<dbReference type="GeneID" id="34522606"/>
<dbReference type="Gene3D" id="3.30.70.330">
    <property type="match status" value="1"/>
</dbReference>
<dbReference type="STRING" id="1382522.W6MXP1"/>
<dbReference type="Proteomes" id="UP000019384">
    <property type="component" value="Unassembled WGS sequence"/>
</dbReference>
<evidence type="ECO:0000313" key="7">
    <source>
        <dbReference type="Proteomes" id="UP000019384"/>
    </source>
</evidence>
<dbReference type="Pfam" id="PF00276">
    <property type="entry name" value="Ribosomal_L23"/>
    <property type="match status" value="1"/>
</dbReference>
<evidence type="ECO:0000256" key="2">
    <source>
        <dbReference type="ARBA" id="ARBA00022980"/>
    </source>
</evidence>
<dbReference type="PANTHER" id="PTHR12059">
    <property type="entry name" value="RIBOSOMAL PROTEIN L23-RELATED"/>
    <property type="match status" value="1"/>
</dbReference>
<evidence type="ECO:0000256" key="3">
    <source>
        <dbReference type="ARBA" id="ARBA00023274"/>
    </source>
</evidence>
<organism evidence="6 7">
    <name type="scientific">Kuraishia capsulata CBS 1993</name>
    <dbReference type="NCBI Taxonomy" id="1382522"/>
    <lineage>
        <taxon>Eukaryota</taxon>
        <taxon>Fungi</taxon>
        <taxon>Dikarya</taxon>
        <taxon>Ascomycota</taxon>
        <taxon>Saccharomycotina</taxon>
        <taxon>Pichiomycetes</taxon>
        <taxon>Pichiales</taxon>
        <taxon>Pichiaceae</taxon>
        <taxon>Kuraishia</taxon>
    </lineage>
</organism>
<dbReference type="RefSeq" id="XP_022461218.1">
    <property type="nucleotide sequence ID" value="XM_022600392.1"/>
</dbReference>
<dbReference type="OrthoDB" id="275582at2759"/>
<dbReference type="PANTHER" id="PTHR12059:SF5">
    <property type="entry name" value="LARGE RIBOSOMAL SUBUNIT PROTEIN UL23M"/>
    <property type="match status" value="1"/>
</dbReference>
<feature type="region of interest" description="Disordered" evidence="5">
    <location>
        <begin position="164"/>
        <end position="198"/>
    </location>
</feature>